<dbReference type="EMBL" id="SRMB01000001">
    <property type="protein sequence ID" value="TGE29046.1"/>
    <property type="molecule type" value="Genomic_DNA"/>
</dbReference>
<gene>
    <name evidence="1" type="ORF">E5K02_06205</name>
</gene>
<comment type="caution">
    <text evidence="1">The sequence shown here is derived from an EMBL/GenBank/DDBJ whole genome shotgun (WGS) entry which is preliminary data.</text>
</comment>
<organism evidence="1 2">
    <name type="scientific">Hymenobacter metallicola</name>
    <dbReference type="NCBI Taxonomy" id="2563114"/>
    <lineage>
        <taxon>Bacteria</taxon>
        <taxon>Pseudomonadati</taxon>
        <taxon>Bacteroidota</taxon>
        <taxon>Cytophagia</taxon>
        <taxon>Cytophagales</taxon>
        <taxon>Hymenobacteraceae</taxon>
        <taxon>Hymenobacter</taxon>
    </lineage>
</organism>
<evidence type="ECO:0000313" key="2">
    <source>
        <dbReference type="Proteomes" id="UP000298471"/>
    </source>
</evidence>
<evidence type="ECO:0000313" key="1">
    <source>
        <dbReference type="EMBL" id="TGE29046.1"/>
    </source>
</evidence>
<dbReference type="RefSeq" id="WP_135393103.1">
    <property type="nucleotide sequence ID" value="NZ_SRMB01000001.1"/>
</dbReference>
<keyword evidence="2" id="KW-1185">Reference proteome</keyword>
<reference evidence="1 2" key="1">
    <citation type="submission" date="2019-04" db="EMBL/GenBank/DDBJ databases">
        <authorList>
            <person name="Feng G."/>
            <person name="Zhang J."/>
            <person name="Zhu H."/>
        </authorList>
    </citation>
    <scope>NUCLEOTIDE SEQUENCE [LARGE SCALE GENOMIC DNA]</scope>
    <source>
        <strain evidence="1 2">9PBR-1</strain>
    </source>
</reference>
<dbReference type="Proteomes" id="UP000298471">
    <property type="component" value="Unassembled WGS sequence"/>
</dbReference>
<protein>
    <submittedName>
        <fullName evidence="1">Uncharacterized protein</fullName>
    </submittedName>
</protein>
<dbReference type="AlphaFoldDB" id="A0A4Z0QHT9"/>
<accession>A0A4Z0QHT9</accession>
<name>A0A4Z0QHT9_9BACT</name>
<dbReference type="OrthoDB" id="5562884at2"/>
<proteinExistence type="predicted"/>
<sequence length="292" mass="31083">MQHSYAFSFFLSAALLTGSTQVAEAQSLVSGFMVGKGHGSVSFTGTAERYRSVYLVPEKVSEVPIFREIRVSSVSVYAAYGLSDKVEAVVSLPYIKSEGQGNGQGYTNSRSGFQDISGLLKFKAYSTTVGNNVLDLLGVVGVTTPASNYQSNKGLEYIIAIGNRATKYNTLGIAHLKTPSGVFVTGQAGYSLRTNRVPNAFIADAKVGYAGLKLYAEAWASFQRSSSKGTDILQPGFDLFFPATRVNYSRLGISLFRPVAKGLGVVLGASQYVSGRNLGKSTGLSAGVSYNY</sequence>